<dbReference type="OrthoDB" id="2310150at2759"/>
<evidence type="ECO:0000256" key="1">
    <source>
        <dbReference type="ARBA" id="ARBA00023002"/>
    </source>
</evidence>
<dbReference type="GO" id="GO:0016491">
    <property type="term" value="F:oxidoreductase activity"/>
    <property type="evidence" value="ECO:0007669"/>
    <property type="project" value="UniProtKB-KW"/>
</dbReference>
<dbReference type="EMBL" id="JAAAIP010000679">
    <property type="protein sequence ID" value="KAG0313713.1"/>
    <property type="molecule type" value="Genomic_DNA"/>
</dbReference>
<proteinExistence type="predicted"/>
<protein>
    <recommendedName>
        <fullName evidence="2">NADP-dependent oxidoreductase domain-containing protein</fullName>
    </recommendedName>
</protein>
<dbReference type="PANTHER" id="PTHR43364:SF4">
    <property type="entry name" value="NAD(P)-LINKED OXIDOREDUCTASE SUPERFAMILY PROTEIN"/>
    <property type="match status" value="1"/>
</dbReference>
<dbReference type="InterPro" id="IPR050523">
    <property type="entry name" value="AKR_Detox_Biosynth"/>
</dbReference>
<gene>
    <name evidence="3" type="ORF">BGZ99_008612</name>
</gene>
<dbReference type="AlphaFoldDB" id="A0A9P6R7R4"/>
<keyword evidence="4" id="KW-1185">Reference proteome</keyword>
<keyword evidence="1" id="KW-0560">Oxidoreductase</keyword>
<evidence type="ECO:0000259" key="2">
    <source>
        <dbReference type="Pfam" id="PF00248"/>
    </source>
</evidence>
<dbReference type="Pfam" id="PF00248">
    <property type="entry name" value="Aldo_ket_red"/>
    <property type="match status" value="1"/>
</dbReference>
<dbReference type="Gene3D" id="3.20.20.100">
    <property type="entry name" value="NADP-dependent oxidoreductase domain"/>
    <property type="match status" value="1"/>
</dbReference>
<accession>A0A9P6R7R4</accession>
<dbReference type="PANTHER" id="PTHR43364">
    <property type="entry name" value="NADH-SPECIFIC METHYLGLYOXAL REDUCTASE-RELATED"/>
    <property type="match status" value="1"/>
</dbReference>
<dbReference type="InterPro" id="IPR036812">
    <property type="entry name" value="NAD(P)_OxRdtase_dom_sf"/>
</dbReference>
<feature type="non-terminal residue" evidence="3">
    <location>
        <position position="1"/>
    </location>
</feature>
<dbReference type="InterPro" id="IPR023210">
    <property type="entry name" value="NADP_OxRdtase_dom"/>
</dbReference>
<dbReference type="Proteomes" id="UP000738325">
    <property type="component" value="Unassembled WGS sequence"/>
</dbReference>
<evidence type="ECO:0000313" key="4">
    <source>
        <dbReference type="Proteomes" id="UP000738325"/>
    </source>
</evidence>
<evidence type="ECO:0000313" key="3">
    <source>
        <dbReference type="EMBL" id="KAG0313713.1"/>
    </source>
</evidence>
<sequence length="200" mass="22366">FGLSNHPAWKVASIYDHCKENGYVLPSVYQGNYNPIARAVVPELLPCLQHYGIAFNAFNVISAGLLSGKYKFEEEVDSEGGRFDSKLWSGSFFRGKYWNKLNFEGIQIIENAIKPHGITLLEASLRWMRHHSGLKAADGILLGASSVSHLESNLTDLEKGPLPESVVVAFDEAWEHVKPVTANYFFPPKQDSFKIIKNVN</sequence>
<name>A0A9P6R7R4_9FUNG</name>
<feature type="domain" description="NADP-dependent oxidoreductase" evidence="2">
    <location>
        <begin position="1"/>
        <end position="175"/>
    </location>
</feature>
<comment type="caution">
    <text evidence="3">The sequence shown here is derived from an EMBL/GenBank/DDBJ whole genome shotgun (WGS) entry which is preliminary data.</text>
</comment>
<reference evidence="3" key="1">
    <citation type="journal article" date="2020" name="Fungal Divers.">
        <title>Resolving the Mortierellaceae phylogeny through synthesis of multi-gene phylogenetics and phylogenomics.</title>
        <authorList>
            <person name="Vandepol N."/>
            <person name="Liber J."/>
            <person name="Desiro A."/>
            <person name="Na H."/>
            <person name="Kennedy M."/>
            <person name="Barry K."/>
            <person name="Grigoriev I.V."/>
            <person name="Miller A.N."/>
            <person name="O'Donnell K."/>
            <person name="Stajich J.E."/>
            <person name="Bonito G."/>
        </authorList>
    </citation>
    <scope>NUCLEOTIDE SEQUENCE</scope>
    <source>
        <strain evidence="3">REB-010B</strain>
    </source>
</reference>
<organism evidence="3 4">
    <name type="scientific">Dissophora globulifera</name>
    <dbReference type="NCBI Taxonomy" id="979702"/>
    <lineage>
        <taxon>Eukaryota</taxon>
        <taxon>Fungi</taxon>
        <taxon>Fungi incertae sedis</taxon>
        <taxon>Mucoromycota</taxon>
        <taxon>Mortierellomycotina</taxon>
        <taxon>Mortierellomycetes</taxon>
        <taxon>Mortierellales</taxon>
        <taxon>Mortierellaceae</taxon>
        <taxon>Dissophora</taxon>
    </lineage>
</organism>
<dbReference type="SUPFAM" id="SSF51430">
    <property type="entry name" value="NAD(P)-linked oxidoreductase"/>
    <property type="match status" value="1"/>
</dbReference>